<feature type="signal peptide" evidence="6">
    <location>
        <begin position="1"/>
        <end position="23"/>
    </location>
</feature>
<comment type="similarity">
    <text evidence="2">Belongs to the MipA/OmpV family.</text>
</comment>
<gene>
    <name evidence="7" type="ORF">SA3R_06675</name>
</gene>
<accession>A0A8E1S021</accession>
<name>A0A8E1S021_9GAMM</name>
<keyword evidence="4" id="KW-0472">Membrane</keyword>
<dbReference type="GO" id="GO:0009279">
    <property type="term" value="C:cell outer membrane"/>
    <property type="evidence" value="ECO:0007669"/>
    <property type="project" value="UniProtKB-SubCell"/>
</dbReference>
<reference evidence="7 8" key="1">
    <citation type="journal article" date="2016" name="Front. Microbiol.">
        <title>Genomic Resource of Rice Seed Associated Bacteria.</title>
        <authorList>
            <person name="Midha S."/>
            <person name="Bansal K."/>
            <person name="Sharma S."/>
            <person name="Kumar N."/>
            <person name="Patil P.P."/>
            <person name="Chaudhry V."/>
            <person name="Patil P.B."/>
        </authorList>
    </citation>
    <scope>NUCLEOTIDE SEQUENCE [LARGE SCALE GENOMIC DNA]</scope>
    <source>
        <strain evidence="7 8">SA3</strain>
    </source>
</reference>
<dbReference type="Pfam" id="PF06629">
    <property type="entry name" value="MipA"/>
    <property type="match status" value="1"/>
</dbReference>
<proteinExistence type="inferred from homology"/>
<dbReference type="RefSeq" id="WP_058775957.1">
    <property type="nucleotide sequence ID" value="NZ_CP045216.1"/>
</dbReference>
<evidence type="ECO:0000313" key="8">
    <source>
        <dbReference type="Proteomes" id="UP000071979"/>
    </source>
</evidence>
<dbReference type="EMBL" id="LDSE01000010">
    <property type="protein sequence ID" value="KTS68527.1"/>
    <property type="molecule type" value="Genomic_DNA"/>
</dbReference>
<evidence type="ECO:0000256" key="5">
    <source>
        <dbReference type="ARBA" id="ARBA00023237"/>
    </source>
</evidence>
<keyword evidence="5" id="KW-0998">Cell outer membrane</keyword>
<comment type="subcellular location">
    <subcellularLocation>
        <location evidence="1">Cell outer membrane</location>
    </subcellularLocation>
</comment>
<dbReference type="InterPro" id="IPR010583">
    <property type="entry name" value="MipA"/>
</dbReference>
<evidence type="ECO:0000256" key="4">
    <source>
        <dbReference type="ARBA" id="ARBA00023136"/>
    </source>
</evidence>
<feature type="chain" id="PRO_5034329046" description="MipA/OmpV family protein" evidence="6">
    <location>
        <begin position="24"/>
        <end position="259"/>
    </location>
</feature>
<dbReference type="PANTHER" id="PTHR38776">
    <property type="entry name" value="MLTA-INTERACTING PROTEIN-RELATED"/>
    <property type="match status" value="1"/>
</dbReference>
<evidence type="ECO:0000256" key="3">
    <source>
        <dbReference type="ARBA" id="ARBA00022729"/>
    </source>
</evidence>
<evidence type="ECO:0000256" key="6">
    <source>
        <dbReference type="SAM" id="SignalP"/>
    </source>
</evidence>
<organism evidence="7 8">
    <name type="scientific">Pantoea dispersa</name>
    <dbReference type="NCBI Taxonomy" id="59814"/>
    <lineage>
        <taxon>Bacteria</taxon>
        <taxon>Pseudomonadati</taxon>
        <taxon>Pseudomonadota</taxon>
        <taxon>Gammaproteobacteria</taxon>
        <taxon>Enterobacterales</taxon>
        <taxon>Erwiniaceae</taxon>
        <taxon>Pantoea</taxon>
    </lineage>
</organism>
<evidence type="ECO:0000256" key="2">
    <source>
        <dbReference type="ARBA" id="ARBA00005722"/>
    </source>
</evidence>
<evidence type="ECO:0000313" key="7">
    <source>
        <dbReference type="EMBL" id="KTS68527.1"/>
    </source>
</evidence>
<dbReference type="AlphaFoldDB" id="A0A8E1S021"/>
<protein>
    <recommendedName>
        <fullName evidence="9">MipA/OmpV family protein</fullName>
    </recommendedName>
</protein>
<evidence type="ECO:0008006" key="9">
    <source>
        <dbReference type="Google" id="ProtNLM"/>
    </source>
</evidence>
<keyword evidence="3 6" id="KW-0732">Signal</keyword>
<dbReference type="Proteomes" id="UP000071979">
    <property type="component" value="Unassembled WGS sequence"/>
</dbReference>
<evidence type="ECO:0000256" key="1">
    <source>
        <dbReference type="ARBA" id="ARBA00004442"/>
    </source>
</evidence>
<dbReference type="PANTHER" id="PTHR38776:SF1">
    <property type="entry name" value="MLTA-INTERACTING PROTEIN-RELATED"/>
    <property type="match status" value="1"/>
</dbReference>
<comment type="caution">
    <text evidence="7">The sequence shown here is derived from an EMBL/GenBank/DDBJ whole genome shotgun (WGS) entry which is preliminary data.</text>
</comment>
<sequence>MITRKTLMYMTHLLLMISAAARADGDAQTSLTLGAGAQFAPRYSGSNKTRVQPVPIFQARDGAFFADAQKGIGYDLQSDSGFYLEHTLGYGLGRSDKDSTWRDGASRLQGMGNINATVNTALALGWQLTPWLSAEGKAVLPLSDDQGVNYQASVTLVPLQRDSDTIALQTAALFGDARYMNTWYGVSDVQSSRSRFSRYDAGGGFYGVATTLTWSHQFDAHWGTLVSAGYSWLGDRAADSPIVSRRDQVTGTVGFSYTF</sequence>